<evidence type="ECO:0000313" key="3">
    <source>
        <dbReference type="EMBL" id="PAX07393.1"/>
    </source>
</evidence>
<feature type="compositionally biased region" description="Basic residues" evidence="1">
    <location>
        <begin position="98"/>
        <end position="108"/>
    </location>
</feature>
<organism evidence="3 4">
    <name type="scientific">Sphingomonas lenta</name>
    <dbReference type="NCBI Taxonomy" id="1141887"/>
    <lineage>
        <taxon>Bacteria</taxon>
        <taxon>Pseudomonadati</taxon>
        <taxon>Pseudomonadota</taxon>
        <taxon>Alphaproteobacteria</taxon>
        <taxon>Sphingomonadales</taxon>
        <taxon>Sphingomonadaceae</taxon>
        <taxon>Sphingomonas</taxon>
    </lineage>
</organism>
<evidence type="ECO:0000259" key="2">
    <source>
        <dbReference type="Pfam" id="PF07179"/>
    </source>
</evidence>
<accession>A0A2A2SDV1</accession>
<protein>
    <recommendedName>
        <fullName evidence="2">SseB protein N-terminal domain-containing protein</fullName>
    </recommendedName>
</protein>
<evidence type="ECO:0000256" key="1">
    <source>
        <dbReference type="SAM" id="MobiDB-lite"/>
    </source>
</evidence>
<feature type="compositionally biased region" description="Low complexity" evidence="1">
    <location>
        <begin position="40"/>
        <end position="54"/>
    </location>
</feature>
<name>A0A2A2SDV1_9SPHN</name>
<dbReference type="AlphaFoldDB" id="A0A2A2SDV1"/>
<gene>
    <name evidence="3" type="ORF">CKY28_12935</name>
</gene>
<reference evidence="4" key="1">
    <citation type="submission" date="2017-09" db="EMBL/GenBank/DDBJ databases">
        <authorList>
            <person name="Feng G."/>
            <person name="Zhu H."/>
        </authorList>
    </citation>
    <scope>NUCLEOTIDE SEQUENCE [LARGE SCALE GENOMIC DNA]</scope>
    <source>
        <strain evidence="4">1PNM-20</strain>
    </source>
</reference>
<feature type="region of interest" description="Disordered" evidence="1">
    <location>
        <begin position="1"/>
        <end position="147"/>
    </location>
</feature>
<feature type="compositionally biased region" description="Low complexity" evidence="1">
    <location>
        <begin position="79"/>
        <end position="97"/>
    </location>
</feature>
<feature type="domain" description="SseB protein N-terminal" evidence="2">
    <location>
        <begin position="150"/>
        <end position="259"/>
    </location>
</feature>
<dbReference type="InterPro" id="IPR009839">
    <property type="entry name" value="SseB_N"/>
</dbReference>
<feature type="compositionally biased region" description="Basic residues" evidence="1">
    <location>
        <begin position="18"/>
        <end position="29"/>
    </location>
</feature>
<proteinExistence type="predicted"/>
<dbReference type="EMBL" id="NSLI01000004">
    <property type="protein sequence ID" value="PAX07393.1"/>
    <property type="molecule type" value="Genomic_DNA"/>
</dbReference>
<evidence type="ECO:0000313" key="4">
    <source>
        <dbReference type="Proteomes" id="UP000218151"/>
    </source>
</evidence>
<sequence>MSARSDARGWTAASRSPPARRPRRRKPRRSGSTSPPPRAAPARRSCSSAIPGRARPSRSRARPRTPTSSRKALRTAPTITASPSSARRISAIIGPARRCSRRRRRSCRPRATPPRPRSTPPPPCSSWRRTASGCRSGGSEVDDAAPSNPLEAAIAEAKAGRLPIAAMLRALADAELLMPSGAPVAADGAGLRPLLFDRNRVPMVACYTAIERVRDVDRLAVWLWQAPARTCLPLVPPDHGLVLNPGQPIGFEIDPAGLRRVLDEFV</sequence>
<dbReference type="OrthoDB" id="9152255at2"/>
<dbReference type="Proteomes" id="UP000218151">
    <property type="component" value="Unassembled WGS sequence"/>
</dbReference>
<dbReference type="Pfam" id="PF07179">
    <property type="entry name" value="SseB"/>
    <property type="match status" value="1"/>
</dbReference>
<keyword evidence="4" id="KW-1185">Reference proteome</keyword>
<feature type="compositionally biased region" description="Pro residues" evidence="1">
    <location>
        <begin position="111"/>
        <end position="124"/>
    </location>
</feature>
<comment type="caution">
    <text evidence="3">The sequence shown here is derived from an EMBL/GenBank/DDBJ whole genome shotgun (WGS) entry which is preliminary data.</text>
</comment>